<evidence type="ECO:0000313" key="3">
    <source>
        <dbReference type="EMBL" id="MBB3985697.1"/>
    </source>
</evidence>
<proteinExistence type="predicted"/>
<feature type="signal peptide" evidence="1">
    <location>
        <begin position="1"/>
        <end position="19"/>
    </location>
</feature>
<protein>
    <submittedName>
        <fullName evidence="3">Uncharacterized protein (DUF2147 family)</fullName>
    </submittedName>
</protein>
<dbReference type="Gene3D" id="2.40.128.520">
    <property type="match status" value="1"/>
</dbReference>
<dbReference type="EMBL" id="JACIEJ010000004">
    <property type="protein sequence ID" value="MBB3985697.1"/>
    <property type="molecule type" value="Genomic_DNA"/>
</dbReference>
<gene>
    <name evidence="3" type="ORF">GGQ68_002030</name>
</gene>
<dbReference type="PANTHER" id="PTHR36919:SF3">
    <property type="entry name" value="BLL5882 PROTEIN"/>
    <property type="match status" value="1"/>
</dbReference>
<evidence type="ECO:0000259" key="2">
    <source>
        <dbReference type="Pfam" id="PF09917"/>
    </source>
</evidence>
<comment type="caution">
    <text evidence="3">The sequence shown here is derived from an EMBL/GenBank/DDBJ whole genome shotgun (WGS) entry which is preliminary data.</text>
</comment>
<dbReference type="RefSeq" id="WP_183965470.1">
    <property type="nucleotide sequence ID" value="NZ_BAABBZ010000018.1"/>
</dbReference>
<dbReference type="PANTHER" id="PTHR36919">
    <property type="entry name" value="BLR1215 PROTEIN"/>
    <property type="match status" value="1"/>
</dbReference>
<name>A0A7W6GSE5_9RHOB</name>
<dbReference type="Proteomes" id="UP000541426">
    <property type="component" value="Unassembled WGS sequence"/>
</dbReference>
<feature type="chain" id="PRO_5030580311" evidence="1">
    <location>
        <begin position="20"/>
        <end position="128"/>
    </location>
</feature>
<dbReference type="Pfam" id="PF09917">
    <property type="entry name" value="DUF2147"/>
    <property type="match status" value="1"/>
</dbReference>
<reference evidence="3 4" key="1">
    <citation type="submission" date="2020-08" db="EMBL/GenBank/DDBJ databases">
        <title>Genomic Encyclopedia of Type Strains, Phase IV (KMG-IV): sequencing the most valuable type-strain genomes for metagenomic binning, comparative biology and taxonomic classification.</title>
        <authorList>
            <person name="Goeker M."/>
        </authorList>
    </citation>
    <scope>NUCLEOTIDE SEQUENCE [LARGE SCALE GENOMIC DNA]</scope>
    <source>
        <strain evidence="3 4">DSM 102235</strain>
    </source>
</reference>
<evidence type="ECO:0000313" key="4">
    <source>
        <dbReference type="Proteomes" id="UP000541426"/>
    </source>
</evidence>
<dbReference type="AlphaFoldDB" id="A0A7W6GSE5"/>
<accession>A0A7W6GSE5</accession>
<sequence length="128" mass="13593">MKFLAIVAAVALSAGAALADPVEGVWQTQVDDGSFAYVKMAPCGGPKVCGVIARTFNDAGEYQSPNIGKQLVIDMVPQGSGKYEGKVWQPSKDRIFMGKMTLNGDRLQLAGCVAGGLICKKQTWARVQ</sequence>
<organism evidence="3 4">
    <name type="scientific">Sagittula marina</name>
    <dbReference type="NCBI Taxonomy" id="943940"/>
    <lineage>
        <taxon>Bacteria</taxon>
        <taxon>Pseudomonadati</taxon>
        <taxon>Pseudomonadota</taxon>
        <taxon>Alphaproteobacteria</taxon>
        <taxon>Rhodobacterales</taxon>
        <taxon>Roseobacteraceae</taxon>
        <taxon>Sagittula</taxon>
    </lineage>
</organism>
<evidence type="ECO:0000256" key="1">
    <source>
        <dbReference type="SAM" id="SignalP"/>
    </source>
</evidence>
<feature type="domain" description="DUF2147" evidence="2">
    <location>
        <begin position="24"/>
        <end position="126"/>
    </location>
</feature>
<keyword evidence="1" id="KW-0732">Signal</keyword>
<dbReference type="InterPro" id="IPR019223">
    <property type="entry name" value="DUF2147"/>
</dbReference>
<keyword evidence="4" id="KW-1185">Reference proteome</keyword>